<evidence type="ECO:0000256" key="1">
    <source>
        <dbReference type="SAM" id="Phobius"/>
    </source>
</evidence>
<protein>
    <recommendedName>
        <fullName evidence="4">Prepilin-type N-terminal cleavage/methylation domain-containing protein</fullName>
    </recommendedName>
</protein>
<feature type="transmembrane region" description="Helical" evidence="1">
    <location>
        <begin position="21"/>
        <end position="49"/>
    </location>
</feature>
<comment type="caution">
    <text evidence="2">The sequence shown here is derived from an EMBL/GenBank/DDBJ whole genome shotgun (WGS) entry which is preliminary data.</text>
</comment>
<name>A0ABT0C6Q5_THEVL</name>
<keyword evidence="1" id="KW-0812">Transmembrane</keyword>
<keyword evidence="1" id="KW-1133">Transmembrane helix</keyword>
<dbReference type="PROSITE" id="PS00409">
    <property type="entry name" value="PROKAR_NTER_METHYL"/>
    <property type="match status" value="1"/>
</dbReference>
<evidence type="ECO:0000313" key="3">
    <source>
        <dbReference type="Proteomes" id="UP000830835"/>
    </source>
</evidence>
<reference evidence="2" key="1">
    <citation type="submission" date="2021-02" db="EMBL/GenBank/DDBJ databases">
        <title>The CRISPR/cas machinery reduction and long-range gene transfer in the hot spring cyanobacterium Synechococcus.</title>
        <authorList>
            <person name="Dvorak P."/>
            <person name="Jahodarova E."/>
            <person name="Hasler P."/>
            <person name="Poulickova A."/>
        </authorList>
    </citation>
    <scope>NUCLEOTIDE SEQUENCE</scope>
    <source>
        <strain evidence="2">Rupite</strain>
    </source>
</reference>
<organism evidence="2 3">
    <name type="scientific">Thermostichus vulcanus str. 'Rupite'</name>
    <dbReference type="NCBI Taxonomy" id="2813851"/>
    <lineage>
        <taxon>Bacteria</taxon>
        <taxon>Bacillati</taxon>
        <taxon>Cyanobacteriota</taxon>
        <taxon>Cyanophyceae</taxon>
        <taxon>Thermostichales</taxon>
        <taxon>Thermostichaceae</taxon>
        <taxon>Thermostichus</taxon>
    </lineage>
</organism>
<keyword evidence="3" id="KW-1185">Reference proteome</keyword>
<dbReference type="Proteomes" id="UP000830835">
    <property type="component" value="Unassembled WGS sequence"/>
</dbReference>
<evidence type="ECO:0000313" key="2">
    <source>
        <dbReference type="EMBL" id="MCJ2541436.1"/>
    </source>
</evidence>
<sequence length="203" mass="21625">MNRLSICCRSRRTTSRTSAQGYTLIELLAGILITGVTTSISLGALMTFLRSEQFNTTVSTRLQDMNLALDLMADELRGANQFTVPPTCPSSEPSCIPVLEFTVAGVGQPIRYYLLNQADNSQSVFRDGVGFTPQGLYAAGTPFAALVIDQIPIDSAFTCPAGSQGAGTAAFNGCIRNGKLVNIQLRDQDGNGVNAQIARRVGL</sequence>
<dbReference type="EMBL" id="JAFIRA010000001">
    <property type="protein sequence ID" value="MCJ2541436.1"/>
    <property type="molecule type" value="Genomic_DNA"/>
</dbReference>
<dbReference type="InterPro" id="IPR012902">
    <property type="entry name" value="N_methyl_site"/>
</dbReference>
<gene>
    <name evidence="2" type="ORF">JX360_00705</name>
</gene>
<accession>A0ABT0C6Q5</accession>
<keyword evidence="1" id="KW-0472">Membrane</keyword>
<dbReference type="RefSeq" id="WP_244348432.1">
    <property type="nucleotide sequence ID" value="NZ_JAFIRA010000001.1"/>
</dbReference>
<proteinExistence type="predicted"/>
<evidence type="ECO:0008006" key="4">
    <source>
        <dbReference type="Google" id="ProtNLM"/>
    </source>
</evidence>